<dbReference type="InterPro" id="IPR007345">
    <property type="entry name" value="Polysacch_pyruvyl_Trfase"/>
</dbReference>
<dbReference type="AlphaFoldDB" id="A0A9D1VCK2"/>
<reference evidence="2" key="1">
    <citation type="journal article" date="2021" name="PeerJ">
        <title>Extensive microbial diversity within the chicken gut microbiome revealed by metagenomics and culture.</title>
        <authorList>
            <person name="Gilroy R."/>
            <person name="Ravi A."/>
            <person name="Getino M."/>
            <person name="Pursley I."/>
            <person name="Horton D.L."/>
            <person name="Alikhan N.F."/>
            <person name="Baker D."/>
            <person name="Gharbi K."/>
            <person name="Hall N."/>
            <person name="Watson M."/>
            <person name="Adriaenssens E.M."/>
            <person name="Foster-Nyarko E."/>
            <person name="Jarju S."/>
            <person name="Secka A."/>
            <person name="Antonio M."/>
            <person name="Oren A."/>
            <person name="Chaudhuri R.R."/>
            <person name="La Ragione R."/>
            <person name="Hildebrand F."/>
            <person name="Pallen M.J."/>
        </authorList>
    </citation>
    <scope>NUCLEOTIDE SEQUENCE</scope>
    <source>
        <strain evidence="2">14975</strain>
    </source>
</reference>
<name>A0A9D1VCK2_9BACT</name>
<reference evidence="2" key="2">
    <citation type="submission" date="2021-04" db="EMBL/GenBank/DDBJ databases">
        <authorList>
            <person name="Gilroy R."/>
        </authorList>
    </citation>
    <scope>NUCLEOTIDE SEQUENCE</scope>
    <source>
        <strain evidence="2">14975</strain>
    </source>
</reference>
<proteinExistence type="predicted"/>
<evidence type="ECO:0000313" key="3">
    <source>
        <dbReference type="Proteomes" id="UP000823964"/>
    </source>
</evidence>
<sequence length="415" mass="46740">MTRSLTSQHPQHDAKRVGIVTFYLKDNYGGALQAFATCEICRSLGLEPLLVRSPFEGYYGMDPDKGMPLSLLIGLYMRHRLLRPGRGASLLLRLKKALIKLRAPQGQALLHKNDGIAAHLFKRFANRHLPPVISTEDRQAIASCSCFIVGSDQVWRRRYLRNEYHVLHYLLDFADDEQRAASIAYAASFGCEHWEGSELMRQPAAELLRQFKAVSVRENSGIAAAQEAWGVDAVRMPDPTLVVDAKAYDRLIESEKTVLPPKPYLATYILDASESSRRVARAAAEGLKLYGQPLMPTAQTGHRDDLIFKSVPQWLRYMRDCEAVVTDSFHGCVFSLIFNKPFLCLGNAARGSARFDTLFDTFGLRDRLLVDGDASQALDLLRQPMDWERINALLHSEQQRGLNFLRDHLRPSPSA</sequence>
<accession>A0A9D1VCK2</accession>
<organism evidence="2 3">
    <name type="scientific">Candidatus Akkermansia intestinigallinarum</name>
    <dbReference type="NCBI Taxonomy" id="2838431"/>
    <lineage>
        <taxon>Bacteria</taxon>
        <taxon>Pseudomonadati</taxon>
        <taxon>Verrucomicrobiota</taxon>
        <taxon>Verrucomicrobiia</taxon>
        <taxon>Verrucomicrobiales</taxon>
        <taxon>Akkermansiaceae</taxon>
        <taxon>Akkermansia</taxon>
    </lineage>
</organism>
<comment type="caution">
    <text evidence="2">The sequence shown here is derived from an EMBL/GenBank/DDBJ whole genome shotgun (WGS) entry which is preliminary data.</text>
</comment>
<dbReference type="Proteomes" id="UP000823964">
    <property type="component" value="Unassembled WGS sequence"/>
</dbReference>
<protein>
    <submittedName>
        <fullName evidence="2">Polysaccharide pyruvyl transferase family protein</fullName>
    </submittedName>
</protein>
<dbReference type="Pfam" id="PF04230">
    <property type="entry name" value="PS_pyruv_trans"/>
    <property type="match status" value="1"/>
</dbReference>
<dbReference type="EMBL" id="DXFQ01000169">
    <property type="protein sequence ID" value="HIX20702.1"/>
    <property type="molecule type" value="Genomic_DNA"/>
</dbReference>
<dbReference type="GO" id="GO:0016740">
    <property type="term" value="F:transferase activity"/>
    <property type="evidence" value="ECO:0007669"/>
    <property type="project" value="UniProtKB-KW"/>
</dbReference>
<evidence type="ECO:0000259" key="1">
    <source>
        <dbReference type="Pfam" id="PF04230"/>
    </source>
</evidence>
<feature type="domain" description="Polysaccharide pyruvyl transferase" evidence="1">
    <location>
        <begin position="27"/>
        <end position="347"/>
    </location>
</feature>
<evidence type="ECO:0000313" key="2">
    <source>
        <dbReference type="EMBL" id="HIX20702.1"/>
    </source>
</evidence>
<keyword evidence="2" id="KW-0808">Transferase</keyword>
<gene>
    <name evidence="2" type="ORF">H9862_08900</name>
</gene>